<keyword evidence="2 6" id="KW-0812">Transmembrane</keyword>
<dbReference type="EMBL" id="CP141615">
    <property type="protein sequence ID" value="WRP18295.1"/>
    <property type="molecule type" value="Genomic_DNA"/>
</dbReference>
<evidence type="ECO:0000313" key="9">
    <source>
        <dbReference type="Proteomes" id="UP001332192"/>
    </source>
</evidence>
<dbReference type="RefSeq" id="WP_324717566.1">
    <property type="nucleotide sequence ID" value="NZ_CP141615.1"/>
</dbReference>
<evidence type="ECO:0000256" key="5">
    <source>
        <dbReference type="SAM" id="MobiDB-lite"/>
    </source>
</evidence>
<feature type="region of interest" description="Disordered" evidence="5">
    <location>
        <begin position="85"/>
        <end position="108"/>
    </location>
</feature>
<keyword evidence="1" id="KW-1003">Cell membrane</keyword>
<name>A0ABZ1BZN2_9FIRM</name>
<evidence type="ECO:0000259" key="7">
    <source>
        <dbReference type="Pfam" id="PF06305"/>
    </source>
</evidence>
<dbReference type="InterPro" id="IPR010445">
    <property type="entry name" value="LapA_dom"/>
</dbReference>
<gene>
    <name evidence="8" type="ORF">U7230_04615</name>
</gene>
<dbReference type="Pfam" id="PF06305">
    <property type="entry name" value="LapA_dom"/>
    <property type="match status" value="1"/>
</dbReference>
<keyword evidence="3 6" id="KW-1133">Transmembrane helix</keyword>
<keyword evidence="4 6" id="KW-0472">Membrane</keyword>
<proteinExistence type="predicted"/>
<keyword evidence="9" id="KW-1185">Reference proteome</keyword>
<reference evidence="8 9" key="1">
    <citation type="journal article" date="2024" name="Front. Microbiol.">
        <title>Novel thermophilic genera Geochorda gen. nov. and Carboxydochorda gen. nov. from the deep terrestrial subsurface reveal the ecophysiological diversity in the class Limnochordia.</title>
        <authorList>
            <person name="Karnachuk O.V."/>
            <person name="Lukina A.P."/>
            <person name="Avakyan M.R."/>
            <person name="Kadnikov V.V."/>
            <person name="Begmatov S."/>
            <person name="Beletsky A.V."/>
            <person name="Vlasova K.G."/>
            <person name="Novikov A.A."/>
            <person name="Shcherbakova V.A."/>
            <person name="Mardanov A.V."/>
            <person name="Ravin N.V."/>
        </authorList>
    </citation>
    <scope>NUCLEOTIDE SEQUENCE [LARGE SCALE GENOMIC DNA]</scope>
    <source>
        <strain evidence="8 9">L945</strain>
    </source>
</reference>
<feature type="domain" description="Lipopolysaccharide assembly protein A" evidence="7">
    <location>
        <begin position="12"/>
        <end position="74"/>
    </location>
</feature>
<dbReference type="Proteomes" id="UP001332192">
    <property type="component" value="Chromosome"/>
</dbReference>
<sequence length="108" mass="11407">MIVLVVAAFALQNTVPVTVQLLAWSWQVDAGRLAAAAAGVGGLAVALVLGADDMRLRWQLRRALGRARRLEARLAAVESDRDRLAEAAAAATHPEVREAASAQDRPTG</sequence>
<evidence type="ECO:0000256" key="6">
    <source>
        <dbReference type="SAM" id="Phobius"/>
    </source>
</evidence>
<evidence type="ECO:0000313" key="8">
    <source>
        <dbReference type="EMBL" id="WRP18295.1"/>
    </source>
</evidence>
<accession>A0ABZ1BZN2</accession>
<organism evidence="8 9">
    <name type="scientific">Carboxydichorda subterranea</name>
    <dbReference type="NCBI Taxonomy" id="3109565"/>
    <lineage>
        <taxon>Bacteria</taxon>
        <taxon>Bacillati</taxon>
        <taxon>Bacillota</taxon>
        <taxon>Limnochordia</taxon>
        <taxon>Limnochordales</taxon>
        <taxon>Geochordaceae</taxon>
        <taxon>Carboxydichorda</taxon>
    </lineage>
</organism>
<feature type="transmembrane region" description="Helical" evidence="6">
    <location>
        <begin position="32"/>
        <end position="51"/>
    </location>
</feature>
<evidence type="ECO:0000256" key="4">
    <source>
        <dbReference type="ARBA" id="ARBA00023136"/>
    </source>
</evidence>
<evidence type="ECO:0000256" key="3">
    <source>
        <dbReference type="ARBA" id="ARBA00022989"/>
    </source>
</evidence>
<evidence type="ECO:0000256" key="2">
    <source>
        <dbReference type="ARBA" id="ARBA00022692"/>
    </source>
</evidence>
<evidence type="ECO:0000256" key="1">
    <source>
        <dbReference type="ARBA" id="ARBA00022475"/>
    </source>
</evidence>
<protein>
    <submittedName>
        <fullName evidence="8">Lipopolysaccharide assembly protein LapA domain-containing protein</fullName>
    </submittedName>
</protein>